<evidence type="ECO:0000256" key="4">
    <source>
        <dbReference type="ARBA" id="ARBA00023242"/>
    </source>
</evidence>
<dbReference type="Pfam" id="PF12333">
    <property type="entry name" value="Ipi1_N"/>
    <property type="match status" value="1"/>
</dbReference>
<reference evidence="8 9" key="1">
    <citation type="submission" date="2024-01" db="EMBL/GenBank/DDBJ databases">
        <title>A draft genome for the cacao thread blight pathogen Marasmiellus scandens.</title>
        <authorList>
            <person name="Baruah I.K."/>
            <person name="Leung J."/>
            <person name="Bukari Y."/>
            <person name="Amoako-Attah I."/>
            <person name="Meinhardt L.W."/>
            <person name="Bailey B.A."/>
            <person name="Cohen S.P."/>
        </authorList>
    </citation>
    <scope>NUCLEOTIDE SEQUENCE [LARGE SCALE GENOMIC DNA]</scope>
    <source>
        <strain evidence="8 9">GH-19</strain>
    </source>
</reference>
<dbReference type="Gene3D" id="1.25.10.10">
    <property type="entry name" value="Leucine-rich Repeat Variant"/>
    <property type="match status" value="1"/>
</dbReference>
<name>A0ABR1JWZ5_9AGAR</name>
<sequence length="717" mass="79733">MPKSSKKRKDKAADFTKAKLKLGKGKQAPSNVIDTSFKARSIALPSQSISVVRDDDTPTTRRRLTFEDLISNLKHHNAGSRRDAAFGLKELLDGHWQLAEEVLPTLLNATIKLISDEDVSVRKALITLFSWLLPRVSRDIITPHAPLLLLFTTSAQTHIFPEIRVDAVRLLNVMLEYIPEIIVSGWDCNDTHGSRMLEGYLGILNAGTLTGDAEGPPTATSTATVMLSLGSKLVVLQSLSRFLEIALSSTSNTNQSRSWFLSSAFSTLQAYHEFDNLIQPSSSKKPEHCHDWSIDAENDFLDVGSSKLAPSGWDLQDLSTAPELQTFEDDANPFIARLARTLHSTLISAFLDCAPTVFSPSLSPPETEMDVIVAVTQIIHTLYGWMFTGSEPLSPGSVEELKAILGHMSPFFPFSPSGRRDIKIENAFQDLNLKYCDLLSRLVLYSQSSTDKSTARTGKGVTSNVHQLNTHERLWAQSERVCDYIVKLLGGNEPEHHLTRPLSSASYNLLLPAIWSLMNLSHQRKVTETSVNVWQATLKHSSTLSSKSALKRSTSDFVARIVLLETDAQYRGDFRLGRNEENTLLDTWVTHLPKVLWELGSSNESVSETILLFLLRLIQRRSQIVQDKTLSALQTRFVPYFSVTHAVRGQIPGPYTKLSRAGPAPSRPRRLALDLAILLLQQSGVSNAALIEAVELVVKDTAEEDYWCQLKMHILSM</sequence>
<evidence type="ECO:0000256" key="1">
    <source>
        <dbReference type="ARBA" id="ARBA00002355"/>
    </source>
</evidence>
<comment type="subunit">
    <text evidence="5">Component of the RIX1 complex.</text>
</comment>
<dbReference type="SUPFAM" id="SSF48371">
    <property type="entry name" value="ARM repeat"/>
    <property type="match status" value="1"/>
</dbReference>
<comment type="subcellular location">
    <subcellularLocation>
        <location evidence="2 5">Nucleus</location>
    </subcellularLocation>
</comment>
<keyword evidence="5" id="KW-0690">Ribosome biogenesis</keyword>
<accession>A0ABR1JWZ5</accession>
<evidence type="ECO:0000256" key="2">
    <source>
        <dbReference type="ARBA" id="ARBA00004123"/>
    </source>
</evidence>
<evidence type="ECO:0000256" key="5">
    <source>
        <dbReference type="RuleBase" id="RU368021"/>
    </source>
</evidence>
<evidence type="ECO:0000256" key="3">
    <source>
        <dbReference type="ARBA" id="ARBA00006427"/>
    </source>
</evidence>
<dbReference type="EMBL" id="JBANRG010000009">
    <property type="protein sequence ID" value="KAK7463660.1"/>
    <property type="molecule type" value="Genomic_DNA"/>
</dbReference>
<protein>
    <recommendedName>
        <fullName evidence="5">Pre-rRNA-processing protein</fullName>
    </recommendedName>
</protein>
<dbReference type="Proteomes" id="UP001498398">
    <property type="component" value="Unassembled WGS sequence"/>
</dbReference>
<keyword evidence="4 5" id="KW-0539">Nucleus</keyword>
<dbReference type="InterPro" id="IPR024679">
    <property type="entry name" value="Ipi1_N"/>
</dbReference>
<dbReference type="InterPro" id="IPR016024">
    <property type="entry name" value="ARM-type_fold"/>
</dbReference>
<feature type="domain" description="Pre-rRNA-processing protein Ipi1 N-terminal" evidence="6">
    <location>
        <begin position="141"/>
        <end position="243"/>
    </location>
</feature>
<comment type="similarity">
    <text evidence="3 5">Belongs to the IPI1/TEX10 family.</text>
</comment>
<comment type="caution">
    <text evidence="8">The sequence shown here is derived from an EMBL/GenBank/DDBJ whole genome shotgun (WGS) entry which is preliminary data.</text>
</comment>
<dbReference type="EMBL" id="JBANRG010000006">
    <property type="protein sequence ID" value="KAK7465628.1"/>
    <property type="molecule type" value="Genomic_DNA"/>
</dbReference>
<organism evidence="8 9">
    <name type="scientific">Marasmiellus scandens</name>
    <dbReference type="NCBI Taxonomy" id="2682957"/>
    <lineage>
        <taxon>Eukaryota</taxon>
        <taxon>Fungi</taxon>
        <taxon>Dikarya</taxon>
        <taxon>Basidiomycota</taxon>
        <taxon>Agaricomycotina</taxon>
        <taxon>Agaricomycetes</taxon>
        <taxon>Agaricomycetidae</taxon>
        <taxon>Agaricales</taxon>
        <taxon>Marasmiineae</taxon>
        <taxon>Omphalotaceae</taxon>
        <taxon>Marasmiellus</taxon>
    </lineage>
</organism>
<dbReference type="PANTHER" id="PTHR16056:SF2">
    <property type="entry name" value="TESTIS-EXPRESSED PROTEIN 10"/>
    <property type="match status" value="1"/>
</dbReference>
<evidence type="ECO:0000313" key="7">
    <source>
        <dbReference type="EMBL" id="KAK7463660.1"/>
    </source>
</evidence>
<evidence type="ECO:0000313" key="8">
    <source>
        <dbReference type="EMBL" id="KAK7465628.1"/>
    </source>
</evidence>
<evidence type="ECO:0000259" key="6">
    <source>
        <dbReference type="Pfam" id="PF12333"/>
    </source>
</evidence>
<dbReference type="InterPro" id="IPR011989">
    <property type="entry name" value="ARM-like"/>
</dbReference>
<dbReference type="PANTHER" id="PTHR16056">
    <property type="entry name" value="REGULATOR OF MICROTUBULE DYNAMICS PROTEIN"/>
    <property type="match status" value="1"/>
</dbReference>
<keyword evidence="9" id="KW-1185">Reference proteome</keyword>
<gene>
    <name evidence="8" type="primary">IPI1_1</name>
    <name evidence="7" type="synonym">IPI1_2</name>
    <name evidence="8" type="ORF">VKT23_005601</name>
    <name evidence="7" type="ORF">VKT23_007004</name>
</gene>
<proteinExistence type="inferred from homology"/>
<evidence type="ECO:0000313" key="9">
    <source>
        <dbReference type="Proteomes" id="UP001498398"/>
    </source>
</evidence>
<keyword evidence="5" id="KW-0698">rRNA processing</keyword>
<comment type="function">
    <text evidence="1 5">Component of the RIX1 complex required for processing of ITS2 sequences from 35S pre-rRNA.</text>
</comment>